<comment type="caution">
    <text evidence="3">The sequence shown here is derived from an EMBL/GenBank/DDBJ whole genome shotgun (WGS) entry which is preliminary data.</text>
</comment>
<evidence type="ECO:0000313" key="4">
    <source>
        <dbReference type="Proteomes" id="UP000284120"/>
    </source>
</evidence>
<dbReference type="Proteomes" id="UP000284120">
    <property type="component" value="Unassembled WGS sequence"/>
</dbReference>
<dbReference type="Pfam" id="PF18990">
    <property type="entry name" value="DUF5723"/>
    <property type="match status" value="1"/>
</dbReference>
<feature type="domain" description="DUF5723" evidence="2">
    <location>
        <begin position="61"/>
        <end position="399"/>
    </location>
</feature>
<feature type="signal peptide" evidence="1">
    <location>
        <begin position="1"/>
        <end position="19"/>
    </location>
</feature>
<keyword evidence="4" id="KW-1185">Reference proteome</keyword>
<organism evidence="3 4">
    <name type="scientific">Pedobacter chitinilyticus</name>
    <dbReference type="NCBI Taxonomy" id="2233776"/>
    <lineage>
        <taxon>Bacteria</taxon>
        <taxon>Pseudomonadati</taxon>
        <taxon>Bacteroidota</taxon>
        <taxon>Sphingobacteriia</taxon>
        <taxon>Sphingobacteriales</taxon>
        <taxon>Sphingobacteriaceae</taxon>
        <taxon>Pedobacter</taxon>
    </lineage>
</organism>
<name>A0A3S3QH30_9SPHI</name>
<dbReference type="RefSeq" id="WP_113645490.1">
    <property type="nucleotide sequence ID" value="NZ_QMHN01000001.1"/>
</dbReference>
<evidence type="ECO:0000259" key="2">
    <source>
        <dbReference type="Pfam" id="PF18990"/>
    </source>
</evidence>
<dbReference type="InterPro" id="IPR043781">
    <property type="entry name" value="DUF5723"/>
</dbReference>
<dbReference type="OrthoDB" id="783295at2"/>
<sequence>MKKGLVVLFLVVSTLNATAQQYALFNTKTLFDSFENPAQKSFVLDSSRQFASNFLIPYLDLSSLSPGNSNVAIRNLIRQGYTESRIGAFANPKTMREDVNVYIAAIRLFKYHKYHSEMGFSWQIRSETQVDYDADISKGLFYETFQKFASIPRINIFNNNSKMQAYHQISFTYRENYTKRWALGAKVSLLSGIGYMQFDASRSSASVNSATLDVDMAAKFRLNYPEGGEFNFKNSLPYKNLGAAITIGTTYTTKSGVFMMANIKDLGFIRWGKNSYTGAFDVTQSNIPLVGNPGEQEEDKLQRALDNLAKGNTEQKRFIAPINSRADFLISKTFGAYTPNLIISKHFFNKYGEAALVNTIKSGTFSFSAIPSYNTDKNFRLGIQGMIQTPNFEMFLGTNDLIETYYAGKDIIKGNEAVETGYHRGSIYLGMAFKIGYIVEHPMNMSWMPGVGDGQERQSFFGRIFGIFKKKQR</sequence>
<dbReference type="AlphaFoldDB" id="A0A3S3QH30"/>
<keyword evidence="1" id="KW-0732">Signal</keyword>
<gene>
    <name evidence="3" type="ORF">DPV69_01230</name>
</gene>
<reference evidence="3 4" key="1">
    <citation type="submission" date="2018-06" db="EMBL/GenBank/DDBJ databases">
        <title>Pedobacter endophyticus sp. nov., an endophytic bacterium isolated from a leaf of Triticum aestivum.</title>
        <authorList>
            <person name="Zhang L."/>
        </authorList>
    </citation>
    <scope>NUCLEOTIDE SEQUENCE [LARGE SCALE GENOMIC DNA]</scope>
    <source>
        <strain evidence="3 4">CM134L-2</strain>
    </source>
</reference>
<feature type="chain" id="PRO_5018753040" description="DUF5723 domain-containing protein" evidence="1">
    <location>
        <begin position="20"/>
        <end position="473"/>
    </location>
</feature>
<proteinExistence type="predicted"/>
<protein>
    <recommendedName>
        <fullName evidence="2">DUF5723 domain-containing protein</fullName>
    </recommendedName>
</protein>
<dbReference type="EMBL" id="SAYW01000001">
    <property type="protein sequence ID" value="RWU09994.1"/>
    <property type="molecule type" value="Genomic_DNA"/>
</dbReference>
<evidence type="ECO:0000256" key="1">
    <source>
        <dbReference type="SAM" id="SignalP"/>
    </source>
</evidence>
<accession>A0A3S3QH30</accession>
<evidence type="ECO:0000313" key="3">
    <source>
        <dbReference type="EMBL" id="RWU09994.1"/>
    </source>
</evidence>